<feature type="compositionally biased region" description="Polar residues" evidence="1">
    <location>
        <begin position="149"/>
        <end position="165"/>
    </location>
</feature>
<comment type="caution">
    <text evidence="2">The sequence shown here is derived from an EMBL/GenBank/DDBJ whole genome shotgun (WGS) entry which is preliminary data.</text>
</comment>
<feature type="compositionally biased region" description="Basic and acidic residues" evidence="1">
    <location>
        <begin position="35"/>
        <end position="50"/>
    </location>
</feature>
<organism evidence="2 3">
    <name type="scientific">Zasmidium cellare</name>
    <name type="common">Wine cellar mold</name>
    <name type="synonym">Racodium cellare</name>
    <dbReference type="NCBI Taxonomy" id="395010"/>
    <lineage>
        <taxon>Eukaryota</taxon>
        <taxon>Fungi</taxon>
        <taxon>Dikarya</taxon>
        <taxon>Ascomycota</taxon>
        <taxon>Pezizomycotina</taxon>
        <taxon>Dothideomycetes</taxon>
        <taxon>Dothideomycetidae</taxon>
        <taxon>Mycosphaerellales</taxon>
        <taxon>Mycosphaerellaceae</taxon>
        <taxon>Zasmidium</taxon>
    </lineage>
</organism>
<feature type="region of interest" description="Disordered" evidence="1">
    <location>
        <begin position="146"/>
        <end position="180"/>
    </location>
</feature>
<evidence type="ECO:0000256" key="1">
    <source>
        <dbReference type="SAM" id="MobiDB-lite"/>
    </source>
</evidence>
<dbReference type="EMBL" id="JAXOVC010000001">
    <property type="protein sequence ID" value="KAK4506820.1"/>
    <property type="molecule type" value="Genomic_DNA"/>
</dbReference>
<proteinExistence type="predicted"/>
<evidence type="ECO:0000313" key="2">
    <source>
        <dbReference type="EMBL" id="KAK4506820.1"/>
    </source>
</evidence>
<name>A0ABR0F0G8_ZASCE</name>
<feature type="compositionally biased region" description="Basic and acidic residues" evidence="1">
    <location>
        <begin position="101"/>
        <end position="112"/>
    </location>
</feature>
<evidence type="ECO:0008006" key="4">
    <source>
        <dbReference type="Google" id="ProtNLM"/>
    </source>
</evidence>
<gene>
    <name evidence="2" type="ORF">PRZ48_000553</name>
</gene>
<feature type="region of interest" description="Disordered" evidence="1">
    <location>
        <begin position="101"/>
        <end position="127"/>
    </location>
</feature>
<reference evidence="2 3" key="1">
    <citation type="journal article" date="2023" name="G3 (Bethesda)">
        <title>A chromosome-level genome assembly of Zasmidium syzygii isolated from banana leaves.</title>
        <authorList>
            <person name="van Westerhoven A.C."/>
            <person name="Mehrabi R."/>
            <person name="Talebi R."/>
            <person name="Steentjes M.B.F."/>
            <person name="Corcolon B."/>
            <person name="Chong P.A."/>
            <person name="Kema G.H.J."/>
            <person name="Seidl M.F."/>
        </authorList>
    </citation>
    <scope>NUCLEOTIDE SEQUENCE [LARGE SCALE GENOMIC DNA]</scope>
    <source>
        <strain evidence="2 3">P124</strain>
    </source>
</reference>
<sequence>MSDKETSTLQSYIDKATGAAQSVLGSIAGTPGDKAQGEEKKREADAKHEVSQAGATIGGVSVSASGVAQNDPNRQTGSWNQTVGSGKEFVGGALGLEELKSEGQKQNEEGKAQEAAGQLNDLGGGIKDRVTGTVGGAVAGITGDREQQAKYQAQHDQGKTLQRGVQSELDKKAQAEAQKQ</sequence>
<keyword evidence="3" id="KW-1185">Reference proteome</keyword>
<feature type="compositionally biased region" description="Polar residues" evidence="1">
    <location>
        <begin position="62"/>
        <end position="84"/>
    </location>
</feature>
<dbReference type="PANTHER" id="PTHR40460:SF1">
    <property type="entry name" value="CSBD-LIKE DOMAIN-CONTAINING PROTEIN"/>
    <property type="match status" value="1"/>
</dbReference>
<dbReference type="InterPro" id="IPR036629">
    <property type="entry name" value="YjbJ_sf"/>
</dbReference>
<protein>
    <recommendedName>
        <fullName evidence="4">CsbD-like domain-containing protein</fullName>
    </recommendedName>
</protein>
<feature type="compositionally biased region" description="Basic and acidic residues" evidence="1">
    <location>
        <begin position="168"/>
        <end position="180"/>
    </location>
</feature>
<feature type="region of interest" description="Disordered" evidence="1">
    <location>
        <begin position="24"/>
        <end position="86"/>
    </location>
</feature>
<dbReference type="Proteomes" id="UP001305779">
    <property type="component" value="Unassembled WGS sequence"/>
</dbReference>
<dbReference type="PANTHER" id="PTHR40460">
    <property type="entry name" value="CHROMOSOME 1, WHOLE GENOME SHOTGUN SEQUENCE"/>
    <property type="match status" value="1"/>
</dbReference>
<dbReference type="SUPFAM" id="SSF69047">
    <property type="entry name" value="Hypothetical protein YjbJ"/>
    <property type="match status" value="1"/>
</dbReference>
<accession>A0ABR0F0G8</accession>
<evidence type="ECO:0000313" key="3">
    <source>
        <dbReference type="Proteomes" id="UP001305779"/>
    </source>
</evidence>